<dbReference type="SUPFAM" id="SSF52540">
    <property type="entry name" value="P-loop containing nucleoside triphosphate hydrolases"/>
    <property type="match status" value="1"/>
</dbReference>
<feature type="domain" description="ABC transporter" evidence="4">
    <location>
        <begin position="7"/>
        <end position="237"/>
    </location>
</feature>
<keyword evidence="2" id="KW-0547">Nucleotide-binding</keyword>
<dbReference type="EMBL" id="FRAC01000049">
    <property type="protein sequence ID" value="SHL74008.1"/>
    <property type="molecule type" value="Genomic_DNA"/>
</dbReference>
<dbReference type="STRING" id="1121322.SAMN02745136_05598"/>
<dbReference type="PANTHER" id="PTHR43582:SF2">
    <property type="entry name" value="LINEARMYCIN RESISTANCE ATP-BINDING PROTEIN LNRL"/>
    <property type="match status" value="1"/>
</dbReference>
<sequence>MKMEEIMRVSQLSKSFKDKEVLKGISFQVYRGEVLCILGPNGAGKSTTINILTAVLGSSGGEISFKGNKISRRLKDYKQVLGIVPQDIALYEELSAEQNLKFFASLYGLQGKALLNAVEEALEFAGLTDRRNDKVKTFSGGMKRRLNIACAIAHHPELVIMDEPTVGIDPQSRNHILDSIRKLQANGMTVIYTTHYMEEVEAISSRIIIMDHGSIIAEGTKETLKESIGNEKCYTIELEESRNVKEEELFSIEGVKSVKVKGDILEVTSIKGIENLDRIIALLSDRGEKIRNIASEAASLETVFLKLTGRKLRD</sequence>
<keyword evidence="6" id="KW-1185">Reference proteome</keyword>
<dbReference type="GO" id="GO:0016887">
    <property type="term" value="F:ATP hydrolysis activity"/>
    <property type="evidence" value="ECO:0007669"/>
    <property type="project" value="InterPro"/>
</dbReference>
<dbReference type="InterPro" id="IPR003593">
    <property type="entry name" value="AAA+_ATPase"/>
</dbReference>
<dbReference type="PROSITE" id="PS00211">
    <property type="entry name" value="ABC_TRANSPORTER_1"/>
    <property type="match status" value="1"/>
</dbReference>
<accession>A0A1M7D3L4</accession>
<keyword evidence="3 5" id="KW-0067">ATP-binding</keyword>
<dbReference type="Proteomes" id="UP000184386">
    <property type="component" value="Unassembled WGS sequence"/>
</dbReference>
<proteinExistence type="predicted"/>
<dbReference type="SMART" id="SM00382">
    <property type="entry name" value="AAA"/>
    <property type="match status" value="1"/>
</dbReference>
<dbReference type="AlphaFoldDB" id="A0A1M7D3L4"/>
<dbReference type="Gene3D" id="3.40.50.300">
    <property type="entry name" value="P-loop containing nucleotide triphosphate hydrolases"/>
    <property type="match status" value="1"/>
</dbReference>
<protein>
    <submittedName>
        <fullName evidence="5">ABC-2 type transport system ATP-binding protein</fullName>
    </submittedName>
</protein>
<evidence type="ECO:0000256" key="3">
    <source>
        <dbReference type="ARBA" id="ARBA00022840"/>
    </source>
</evidence>
<dbReference type="PANTHER" id="PTHR43582">
    <property type="entry name" value="LINEARMYCIN RESISTANCE ATP-BINDING PROTEIN LNRL"/>
    <property type="match status" value="1"/>
</dbReference>
<gene>
    <name evidence="5" type="ORF">SAMN02745136_05598</name>
</gene>
<dbReference type="Pfam" id="PF00005">
    <property type="entry name" value="ABC_tran"/>
    <property type="match status" value="1"/>
</dbReference>
<organism evidence="5 6">
    <name type="scientific">Anaerocolumna jejuensis DSM 15929</name>
    <dbReference type="NCBI Taxonomy" id="1121322"/>
    <lineage>
        <taxon>Bacteria</taxon>
        <taxon>Bacillati</taxon>
        <taxon>Bacillota</taxon>
        <taxon>Clostridia</taxon>
        <taxon>Lachnospirales</taxon>
        <taxon>Lachnospiraceae</taxon>
        <taxon>Anaerocolumna</taxon>
    </lineage>
</organism>
<evidence type="ECO:0000256" key="1">
    <source>
        <dbReference type="ARBA" id="ARBA00022448"/>
    </source>
</evidence>
<reference evidence="5 6" key="1">
    <citation type="submission" date="2016-11" db="EMBL/GenBank/DDBJ databases">
        <authorList>
            <person name="Jaros S."/>
            <person name="Januszkiewicz K."/>
            <person name="Wedrychowicz H."/>
        </authorList>
    </citation>
    <scope>NUCLEOTIDE SEQUENCE [LARGE SCALE GENOMIC DNA]</scope>
    <source>
        <strain evidence="5 6">DSM 15929</strain>
    </source>
</reference>
<evidence type="ECO:0000259" key="4">
    <source>
        <dbReference type="PROSITE" id="PS50893"/>
    </source>
</evidence>
<evidence type="ECO:0000313" key="6">
    <source>
        <dbReference type="Proteomes" id="UP000184386"/>
    </source>
</evidence>
<keyword evidence="1" id="KW-0813">Transport</keyword>
<evidence type="ECO:0000256" key="2">
    <source>
        <dbReference type="ARBA" id="ARBA00022741"/>
    </source>
</evidence>
<name>A0A1M7D3L4_9FIRM</name>
<dbReference type="InterPro" id="IPR025302">
    <property type="entry name" value="DrrA1/2-like_C"/>
</dbReference>
<evidence type="ECO:0000313" key="5">
    <source>
        <dbReference type="EMBL" id="SHL74008.1"/>
    </source>
</evidence>
<dbReference type="RefSeq" id="WP_330392717.1">
    <property type="nucleotide sequence ID" value="NZ_FRAC01000049.1"/>
</dbReference>
<dbReference type="InterPro" id="IPR003439">
    <property type="entry name" value="ABC_transporter-like_ATP-bd"/>
</dbReference>
<dbReference type="PROSITE" id="PS50893">
    <property type="entry name" value="ABC_TRANSPORTER_2"/>
    <property type="match status" value="1"/>
</dbReference>
<dbReference type="GO" id="GO:0005524">
    <property type="term" value="F:ATP binding"/>
    <property type="evidence" value="ECO:0007669"/>
    <property type="project" value="UniProtKB-KW"/>
</dbReference>
<dbReference type="Pfam" id="PF13732">
    <property type="entry name" value="DrrA1-3_C"/>
    <property type="match status" value="1"/>
</dbReference>
<dbReference type="InterPro" id="IPR017871">
    <property type="entry name" value="ABC_transporter-like_CS"/>
</dbReference>
<dbReference type="InterPro" id="IPR027417">
    <property type="entry name" value="P-loop_NTPase"/>
</dbReference>